<accession>A0A1H0D3I9</accession>
<reference evidence="1 2" key="1">
    <citation type="submission" date="2016-10" db="EMBL/GenBank/DDBJ databases">
        <authorList>
            <person name="de Groot N.N."/>
        </authorList>
    </citation>
    <scope>NUCLEOTIDE SEQUENCE [LARGE SCALE GENOMIC DNA]</scope>
    <source>
        <strain evidence="2">L7-484,KACC 16230,DSM 25025</strain>
    </source>
</reference>
<proteinExistence type="predicted"/>
<name>A0A1H0D3I9_9HYPH</name>
<keyword evidence="2" id="KW-1185">Reference proteome</keyword>
<dbReference type="RefSeq" id="WP_090668524.1">
    <property type="nucleotide sequence ID" value="NZ_FNIT01000001.1"/>
</dbReference>
<dbReference type="STRING" id="1166073.SAMN05192530_101581"/>
<dbReference type="EMBL" id="FNIT01000001">
    <property type="protein sequence ID" value="SDN64697.1"/>
    <property type="molecule type" value="Genomic_DNA"/>
</dbReference>
<evidence type="ECO:0000313" key="2">
    <source>
        <dbReference type="Proteomes" id="UP000198793"/>
    </source>
</evidence>
<organism evidence="1 2">
    <name type="scientific">Aureimonas jatrophae</name>
    <dbReference type="NCBI Taxonomy" id="1166073"/>
    <lineage>
        <taxon>Bacteria</taxon>
        <taxon>Pseudomonadati</taxon>
        <taxon>Pseudomonadota</taxon>
        <taxon>Alphaproteobacteria</taxon>
        <taxon>Hyphomicrobiales</taxon>
        <taxon>Aurantimonadaceae</taxon>
        <taxon>Aureimonas</taxon>
    </lineage>
</organism>
<dbReference type="AlphaFoldDB" id="A0A1H0D3I9"/>
<dbReference type="OrthoDB" id="8454810at2"/>
<protein>
    <submittedName>
        <fullName evidence="1">Uncharacterized protein</fullName>
    </submittedName>
</protein>
<evidence type="ECO:0000313" key="1">
    <source>
        <dbReference type="EMBL" id="SDN64697.1"/>
    </source>
</evidence>
<gene>
    <name evidence="1" type="ORF">SAMN05192530_101581</name>
</gene>
<dbReference type="Proteomes" id="UP000198793">
    <property type="component" value="Unassembled WGS sequence"/>
</dbReference>
<sequence length="78" mass="9059">MSAVIQNDHDLIDAIDSLMRRMHDLGLPTRSMQGFYDVGEWLLCFEGAWMMAKDDPAHPLRREPSYQAIERYFADELA</sequence>